<reference evidence="2 3" key="1">
    <citation type="submission" date="2024-01" db="EMBL/GenBank/DDBJ databases">
        <title>Genome assemblies of Stephania.</title>
        <authorList>
            <person name="Yang L."/>
        </authorList>
    </citation>
    <scope>NUCLEOTIDE SEQUENCE [LARGE SCALE GENOMIC DNA]</scope>
    <source>
        <strain evidence="2">JXDWG</strain>
        <tissue evidence="2">Leaf</tissue>
    </source>
</reference>
<name>A0AAP0IRF5_9MAGN</name>
<keyword evidence="3" id="KW-1185">Reference proteome</keyword>
<protein>
    <submittedName>
        <fullName evidence="2">Uncharacterized protein</fullName>
    </submittedName>
</protein>
<sequence length="81" mass="8869">MADADRGELATEVPMAISNDEHGDNNGCAAMVADPFYEERRSVAGSDKRQMGHCGEVSRRDDLKAAISGCCMYDVQRKRAM</sequence>
<proteinExistence type="predicted"/>
<dbReference type="AlphaFoldDB" id="A0AAP0IRF5"/>
<evidence type="ECO:0000256" key="1">
    <source>
        <dbReference type="SAM" id="MobiDB-lite"/>
    </source>
</evidence>
<dbReference type="EMBL" id="JBBNAG010000007">
    <property type="protein sequence ID" value="KAK9120289.1"/>
    <property type="molecule type" value="Genomic_DNA"/>
</dbReference>
<comment type="caution">
    <text evidence="2">The sequence shown here is derived from an EMBL/GenBank/DDBJ whole genome shotgun (WGS) entry which is preliminary data.</text>
</comment>
<gene>
    <name evidence="2" type="ORF">Scep_018382</name>
</gene>
<evidence type="ECO:0000313" key="3">
    <source>
        <dbReference type="Proteomes" id="UP001419268"/>
    </source>
</evidence>
<accession>A0AAP0IRF5</accession>
<dbReference type="Proteomes" id="UP001419268">
    <property type="component" value="Unassembled WGS sequence"/>
</dbReference>
<evidence type="ECO:0000313" key="2">
    <source>
        <dbReference type="EMBL" id="KAK9120289.1"/>
    </source>
</evidence>
<organism evidence="2 3">
    <name type="scientific">Stephania cephalantha</name>
    <dbReference type="NCBI Taxonomy" id="152367"/>
    <lineage>
        <taxon>Eukaryota</taxon>
        <taxon>Viridiplantae</taxon>
        <taxon>Streptophyta</taxon>
        <taxon>Embryophyta</taxon>
        <taxon>Tracheophyta</taxon>
        <taxon>Spermatophyta</taxon>
        <taxon>Magnoliopsida</taxon>
        <taxon>Ranunculales</taxon>
        <taxon>Menispermaceae</taxon>
        <taxon>Menispermoideae</taxon>
        <taxon>Cissampelideae</taxon>
        <taxon>Stephania</taxon>
    </lineage>
</organism>
<feature type="region of interest" description="Disordered" evidence="1">
    <location>
        <begin position="1"/>
        <end position="24"/>
    </location>
</feature>